<dbReference type="InterPro" id="IPR036291">
    <property type="entry name" value="NAD(P)-bd_dom_sf"/>
</dbReference>
<organism evidence="2 3">
    <name type="scientific">Paractinoplanes brasiliensis</name>
    <dbReference type="NCBI Taxonomy" id="52695"/>
    <lineage>
        <taxon>Bacteria</taxon>
        <taxon>Bacillati</taxon>
        <taxon>Actinomycetota</taxon>
        <taxon>Actinomycetes</taxon>
        <taxon>Micromonosporales</taxon>
        <taxon>Micromonosporaceae</taxon>
        <taxon>Paractinoplanes</taxon>
    </lineage>
</organism>
<evidence type="ECO:0000313" key="2">
    <source>
        <dbReference type="EMBL" id="TDO39014.1"/>
    </source>
</evidence>
<name>A0A4R6JR31_9ACTN</name>
<feature type="domain" description="NAD-dependent epimerase/dehydratase" evidence="1">
    <location>
        <begin position="3"/>
        <end position="86"/>
    </location>
</feature>
<protein>
    <submittedName>
        <fullName evidence="2">Nucleoside-diphosphate-sugar epimerase</fullName>
    </submittedName>
</protein>
<dbReference type="InterPro" id="IPR001509">
    <property type="entry name" value="Epimerase_deHydtase"/>
</dbReference>
<dbReference type="Proteomes" id="UP000294901">
    <property type="component" value="Unassembled WGS sequence"/>
</dbReference>
<dbReference type="OrthoDB" id="7941246at2"/>
<dbReference type="Pfam" id="PF01370">
    <property type="entry name" value="Epimerase"/>
    <property type="match status" value="1"/>
</dbReference>
<evidence type="ECO:0000259" key="1">
    <source>
        <dbReference type="Pfam" id="PF01370"/>
    </source>
</evidence>
<accession>A0A4R6JR31</accession>
<evidence type="ECO:0000313" key="3">
    <source>
        <dbReference type="Proteomes" id="UP000294901"/>
    </source>
</evidence>
<comment type="caution">
    <text evidence="2">The sequence shown here is derived from an EMBL/GenBank/DDBJ whole genome shotgun (WGS) entry which is preliminary data.</text>
</comment>
<dbReference type="Gene3D" id="3.40.50.720">
    <property type="entry name" value="NAD(P)-binding Rossmann-like Domain"/>
    <property type="match status" value="1"/>
</dbReference>
<reference evidence="2 3" key="1">
    <citation type="submission" date="2019-03" db="EMBL/GenBank/DDBJ databases">
        <title>Sequencing the genomes of 1000 actinobacteria strains.</title>
        <authorList>
            <person name="Klenk H.-P."/>
        </authorList>
    </citation>
    <scope>NUCLEOTIDE SEQUENCE [LARGE SCALE GENOMIC DNA]</scope>
    <source>
        <strain evidence="2 3">DSM 43805</strain>
    </source>
</reference>
<gene>
    <name evidence="2" type="ORF">C8E87_2686</name>
</gene>
<dbReference type="EMBL" id="SNWR01000001">
    <property type="protein sequence ID" value="TDO39014.1"/>
    <property type="molecule type" value="Genomic_DNA"/>
</dbReference>
<proteinExistence type="predicted"/>
<keyword evidence="3" id="KW-1185">Reference proteome</keyword>
<sequence length="343" mass="37803">MRVLVLGGSWFVGRVLVERAVGQGLDVTVFNRGRSPVDLPTGVRRVVGDRESPSDLVALAKEGPWDAAIDVSGSVPAVVARSAKILAPAVGHYTFVSTISAYRDWPHAAVDEGSALWDGDPGLDPGTRRWDPDTYGPLKVGCEIACGNAFGSDRLLVLRPHVVLGPYEYVGRLQWWLDRVRRGGRILVPAPDRGIQPVDVRDLSDFLLERVRDGDAGVYNVAPNNDEATFGDMLTACADVVGPADKRVRFVWADEDWLVEQGVTQWTELPLWRNAAAPWSMSAERARAAGLRCRPIAETVADTWAWLHSGGRPVDHERFGEHGIAPDREQELIRRWLTEHPQS</sequence>
<dbReference type="AlphaFoldDB" id="A0A4R6JR31"/>
<dbReference type="SUPFAM" id="SSF51735">
    <property type="entry name" value="NAD(P)-binding Rossmann-fold domains"/>
    <property type="match status" value="1"/>
</dbReference>